<accession>A0A183UHI8</accession>
<reference evidence="1 2" key="2">
    <citation type="submission" date="2018-11" db="EMBL/GenBank/DDBJ databases">
        <authorList>
            <consortium name="Pathogen Informatics"/>
        </authorList>
    </citation>
    <scope>NUCLEOTIDE SEQUENCE [LARGE SCALE GENOMIC DNA]</scope>
</reference>
<dbReference type="PROSITE" id="PS01088">
    <property type="entry name" value="CAP_1"/>
    <property type="match status" value="1"/>
</dbReference>
<dbReference type="InterPro" id="IPR018106">
    <property type="entry name" value="CAP_CS_N"/>
</dbReference>
<dbReference type="AlphaFoldDB" id="A0A183UHI8"/>
<sequence length="85" mass="9250">MLMNIETLIIRTHLAPQLIEMSSPPVDIEKILQRLELVATRLEAISAQKPVIAPKPGGKGASPANANALFNQGNILIRRSIDELV</sequence>
<dbReference type="Proteomes" id="UP000050794">
    <property type="component" value="Unassembled WGS sequence"/>
</dbReference>
<protein>
    <submittedName>
        <fullName evidence="3">Four helix bundle protein</fullName>
    </submittedName>
</protein>
<dbReference type="Pfam" id="PF01213">
    <property type="entry name" value="CAP_N-CM"/>
    <property type="match status" value="1"/>
</dbReference>
<dbReference type="InterPro" id="IPR013992">
    <property type="entry name" value="Adenylate_cyclase-assoc_CAP_N"/>
</dbReference>
<dbReference type="GO" id="GO:0007010">
    <property type="term" value="P:cytoskeleton organization"/>
    <property type="evidence" value="ECO:0007669"/>
    <property type="project" value="InterPro"/>
</dbReference>
<name>A0A183UHI8_TOXCA</name>
<gene>
    <name evidence="1" type="ORF">TCNE_LOCUS7958</name>
</gene>
<evidence type="ECO:0000313" key="2">
    <source>
        <dbReference type="Proteomes" id="UP000050794"/>
    </source>
</evidence>
<evidence type="ECO:0000313" key="1">
    <source>
        <dbReference type="EMBL" id="VDM39279.1"/>
    </source>
</evidence>
<dbReference type="EMBL" id="UYWY01019792">
    <property type="protein sequence ID" value="VDM39279.1"/>
    <property type="molecule type" value="Genomic_DNA"/>
</dbReference>
<keyword evidence="2" id="KW-1185">Reference proteome</keyword>
<proteinExistence type="predicted"/>
<reference evidence="3" key="1">
    <citation type="submission" date="2016-06" db="UniProtKB">
        <authorList>
            <consortium name="WormBaseParasite"/>
        </authorList>
    </citation>
    <scope>IDENTIFICATION</scope>
</reference>
<evidence type="ECO:0000313" key="3">
    <source>
        <dbReference type="WBParaSite" id="TCNE_0000795801-mRNA-1"/>
    </source>
</evidence>
<dbReference type="WBParaSite" id="TCNE_0000795801-mRNA-1">
    <property type="protein sequence ID" value="TCNE_0000795801-mRNA-1"/>
    <property type="gene ID" value="TCNE_0000795801"/>
</dbReference>
<dbReference type="GO" id="GO:0003779">
    <property type="term" value="F:actin binding"/>
    <property type="evidence" value="ECO:0007669"/>
    <property type="project" value="InterPro"/>
</dbReference>
<organism evidence="2 3">
    <name type="scientific">Toxocara canis</name>
    <name type="common">Canine roundworm</name>
    <dbReference type="NCBI Taxonomy" id="6265"/>
    <lineage>
        <taxon>Eukaryota</taxon>
        <taxon>Metazoa</taxon>
        <taxon>Ecdysozoa</taxon>
        <taxon>Nematoda</taxon>
        <taxon>Chromadorea</taxon>
        <taxon>Rhabditida</taxon>
        <taxon>Spirurina</taxon>
        <taxon>Ascaridomorpha</taxon>
        <taxon>Ascaridoidea</taxon>
        <taxon>Toxocaridae</taxon>
        <taxon>Toxocara</taxon>
    </lineage>
</organism>